<evidence type="ECO:0000313" key="1">
    <source>
        <dbReference type="EMBL" id="KAF2715934.1"/>
    </source>
</evidence>
<organism evidence="1 2">
    <name type="scientific">Polychaeton citri CBS 116435</name>
    <dbReference type="NCBI Taxonomy" id="1314669"/>
    <lineage>
        <taxon>Eukaryota</taxon>
        <taxon>Fungi</taxon>
        <taxon>Dikarya</taxon>
        <taxon>Ascomycota</taxon>
        <taxon>Pezizomycotina</taxon>
        <taxon>Dothideomycetes</taxon>
        <taxon>Dothideomycetidae</taxon>
        <taxon>Capnodiales</taxon>
        <taxon>Capnodiaceae</taxon>
        <taxon>Polychaeton</taxon>
    </lineage>
</organism>
<sequence length="283" mass="32415">MLYEDLPLEVRQRILGPLLHASNLDVCRGKSFLLRYSVPMQTLSLVCRSWGLIARRELSHVNIWFCIQYHGSPKLAPLNFVPAIMPSAFLDPIGCCQPAATISLTALALVRDHSSTGTYIISASSFACYLDWLRCYQARTQPPALLVFDPNAKINRPKKRRCYSFVLRFHQYYRESPDGKICHSRKPTLLIGWEKATYEVLRHDEAAHLHGMFRQPFDTKRWIIHVLRAMRHWKRMANALHSNGKDSLALQNGFPVQHVNTIKDIHRIIDQTPRDAATTTGVS</sequence>
<keyword evidence="2" id="KW-1185">Reference proteome</keyword>
<protein>
    <submittedName>
        <fullName evidence="1">Uncharacterized protein</fullName>
    </submittedName>
</protein>
<reference evidence="1" key="1">
    <citation type="journal article" date="2020" name="Stud. Mycol.">
        <title>101 Dothideomycetes genomes: a test case for predicting lifestyles and emergence of pathogens.</title>
        <authorList>
            <person name="Haridas S."/>
            <person name="Albert R."/>
            <person name="Binder M."/>
            <person name="Bloem J."/>
            <person name="Labutti K."/>
            <person name="Salamov A."/>
            <person name="Andreopoulos B."/>
            <person name="Baker S."/>
            <person name="Barry K."/>
            <person name="Bills G."/>
            <person name="Bluhm B."/>
            <person name="Cannon C."/>
            <person name="Castanera R."/>
            <person name="Culley D."/>
            <person name="Daum C."/>
            <person name="Ezra D."/>
            <person name="Gonzalez J."/>
            <person name="Henrissat B."/>
            <person name="Kuo A."/>
            <person name="Liang C."/>
            <person name="Lipzen A."/>
            <person name="Lutzoni F."/>
            <person name="Magnuson J."/>
            <person name="Mondo S."/>
            <person name="Nolan M."/>
            <person name="Ohm R."/>
            <person name="Pangilinan J."/>
            <person name="Park H.-J."/>
            <person name="Ramirez L."/>
            <person name="Alfaro M."/>
            <person name="Sun H."/>
            <person name="Tritt A."/>
            <person name="Yoshinaga Y."/>
            <person name="Zwiers L.-H."/>
            <person name="Turgeon B."/>
            <person name="Goodwin S."/>
            <person name="Spatafora J."/>
            <person name="Crous P."/>
            <person name="Grigoriev I."/>
        </authorList>
    </citation>
    <scope>NUCLEOTIDE SEQUENCE</scope>
    <source>
        <strain evidence="1">CBS 116435</strain>
    </source>
</reference>
<proteinExistence type="predicted"/>
<accession>A0A9P4UJ30</accession>
<dbReference type="EMBL" id="MU003919">
    <property type="protein sequence ID" value="KAF2715934.1"/>
    <property type="molecule type" value="Genomic_DNA"/>
</dbReference>
<gene>
    <name evidence="1" type="ORF">K431DRAFT_299080</name>
</gene>
<comment type="caution">
    <text evidence="1">The sequence shown here is derived from an EMBL/GenBank/DDBJ whole genome shotgun (WGS) entry which is preliminary data.</text>
</comment>
<name>A0A9P4UJ30_9PEZI</name>
<dbReference type="Proteomes" id="UP000799441">
    <property type="component" value="Unassembled WGS sequence"/>
</dbReference>
<evidence type="ECO:0000313" key="2">
    <source>
        <dbReference type="Proteomes" id="UP000799441"/>
    </source>
</evidence>
<dbReference type="AlphaFoldDB" id="A0A9P4UJ30"/>